<name>A0ABP5IXA4_9ACTN</name>
<comment type="caution">
    <text evidence="1">The sequence shown here is derived from an EMBL/GenBank/DDBJ whole genome shotgun (WGS) entry which is preliminary data.</text>
</comment>
<sequence>MTSYIDQANTGSDEFVSSRQVTRPAGAGAGDVGVFWLVRWNGDSDFPPVTPPAGAVLRGTVTTGDIQTLCYLQRITTENSFAFSWTGSRWAALAAVFLSGADPLLDLATTPFDSATGSGTSITTLSVTAAGQAALAWHVNTMESASGVTHTPPDGFTEAADVPPWVTAYRIAPGDGPQPAAGAALSGSRLWAAALVALDPPAAGTELALTAAAETGTARPLAATKTTMPAAAAALDAALPVPGAKTAAPAAAAGLHTARPLTGAKTAALQPAHTTDTARPPAAALTAPLAPAATSSTAAAFHATTTATLAPAHETALAVALHGPDVLPDHDYGISTPYSLWAAAVGNPHGTGWEVSAPA</sequence>
<keyword evidence="2" id="KW-1185">Reference proteome</keyword>
<gene>
    <name evidence="1" type="ORF">GCM10009802_03640</name>
</gene>
<dbReference type="Proteomes" id="UP001500443">
    <property type="component" value="Unassembled WGS sequence"/>
</dbReference>
<reference evidence="2" key="1">
    <citation type="journal article" date="2019" name="Int. J. Syst. Evol. Microbiol.">
        <title>The Global Catalogue of Microorganisms (GCM) 10K type strain sequencing project: providing services to taxonomists for standard genome sequencing and annotation.</title>
        <authorList>
            <consortium name="The Broad Institute Genomics Platform"/>
            <consortium name="The Broad Institute Genome Sequencing Center for Infectious Disease"/>
            <person name="Wu L."/>
            <person name="Ma J."/>
        </authorList>
    </citation>
    <scope>NUCLEOTIDE SEQUENCE [LARGE SCALE GENOMIC DNA]</scope>
    <source>
        <strain evidence="2">JCM 15481</strain>
    </source>
</reference>
<evidence type="ECO:0000313" key="2">
    <source>
        <dbReference type="Proteomes" id="UP001500443"/>
    </source>
</evidence>
<protein>
    <recommendedName>
        <fullName evidence="3">Minor tail protein</fullName>
    </recommendedName>
</protein>
<proteinExistence type="predicted"/>
<evidence type="ECO:0008006" key="3">
    <source>
        <dbReference type="Google" id="ProtNLM"/>
    </source>
</evidence>
<evidence type="ECO:0000313" key="1">
    <source>
        <dbReference type="EMBL" id="GAA2108066.1"/>
    </source>
</evidence>
<dbReference type="RefSeq" id="WP_344287133.1">
    <property type="nucleotide sequence ID" value="NZ_BAAAPF010000003.1"/>
</dbReference>
<accession>A0ABP5IXA4</accession>
<organism evidence="1 2">
    <name type="scientific">Streptomyces synnematoformans</name>
    <dbReference type="NCBI Taxonomy" id="415721"/>
    <lineage>
        <taxon>Bacteria</taxon>
        <taxon>Bacillati</taxon>
        <taxon>Actinomycetota</taxon>
        <taxon>Actinomycetes</taxon>
        <taxon>Kitasatosporales</taxon>
        <taxon>Streptomycetaceae</taxon>
        <taxon>Streptomyces</taxon>
    </lineage>
</organism>
<dbReference type="EMBL" id="BAAAPF010000003">
    <property type="protein sequence ID" value="GAA2108066.1"/>
    <property type="molecule type" value="Genomic_DNA"/>
</dbReference>